<dbReference type="JaponicusDB" id="SJAG_01606">
    <property type="gene designation" value="rlp7"/>
</dbReference>
<feature type="region of interest" description="Disordered" evidence="4">
    <location>
        <begin position="1"/>
        <end position="26"/>
    </location>
</feature>
<dbReference type="Pfam" id="PF00327">
    <property type="entry name" value="Ribosomal_L30"/>
    <property type="match status" value="1"/>
</dbReference>
<evidence type="ECO:0000256" key="2">
    <source>
        <dbReference type="ARBA" id="ARBA00022980"/>
    </source>
</evidence>
<proteinExistence type="inferred from homology"/>
<dbReference type="STRING" id="402676.B6JYE5"/>
<dbReference type="PANTHER" id="PTHR11524">
    <property type="entry name" value="60S RIBOSOMAL PROTEIN L7"/>
    <property type="match status" value="1"/>
</dbReference>
<gene>
    <name evidence="8" type="primary">rlp7</name>
    <name evidence="7" type="ORF">SJAG_01606</name>
</gene>
<keyword evidence="9" id="KW-1185">Reference proteome</keyword>
<dbReference type="InterPro" id="IPR018038">
    <property type="entry name" value="Ribosomal_uL30_CS"/>
</dbReference>
<dbReference type="RefSeq" id="XP_002172856.2">
    <property type="nucleotide sequence ID" value="XM_002172820.2"/>
</dbReference>
<dbReference type="HOGENOM" id="CLU_055156_0_0_1"/>
<evidence type="ECO:0000256" key="1">
    <source>
        <dbReference type="ARBA" id="ARBA00007594"/>
    </source>
</evidence>
<dbReference type="InterPro" id="IPR016082">
    <property type="entry name" value="Ribosomal_uL30_ferredoxin-like"/>
</dbReference>
<feature type="domain" description="Large ribosomal subunit protein uL30 N-terminal eukaryotes" evidence="6">
    <location>
        <begin position="16"/>
        <end position="78"/>
    </location>
</feature>
<dbReference type="CDD" id="cd01657">
    <property type="entry name" value="Ribosomal_L7_archeal_euk"/>
    <property type="match status" value="1"/>
</dbReference>
<reference evidence="7 9" key="1">
    <citation type="journal article" date="2011" name="Science">
        <title>Comparative functional genomics of the fission yeasts.</title>
        <authorList>
            <person name="Rhind N."/>
            <person name="Chen Z."/>
            <person name="Yassour M."/>
            <person name="Thompson D.A."/>
            <person name="Haas B.J."/>
            <person name="Habib N."/>
            <person name="Wapinski I."/>
            <person name="Roy S."/>
            <person name="Lin M.F."/>
            <person name="Heiman D.I."/>
            <person name="Young S.K."/>
            <person name="Furuya K."/>
            <person name="Guo Y."/>
            <person name="Pidoux A."/>
            <person name="Chen H.M."/>
            <person name="Robbertse B."/>
            <person name="Goldberg J.M."/>
            <person name="Aoki K."/>
            <person name="Bayne E.H."/>
            <person name="Berlin A.M."/>
            <person name="Desjardins C.A."/>
            <person name="Dobbs E."/>
            <person name="Dukaj L."/>
            <person name="Fan L."/>
            <person name="FitzGerald M.G."/>
            <person name="French C."/>
            <person name="Gujja S."/>
            <person name="Hansen K."/>
            <person name="Keifenheim D."/>
            <person name="Levin J.Z."/>
            <person name="Mosher R.A."/>
            <person name="Mueller C.A."/>
            <person name="Pfiffner J."/>
            <person name="Priest M."/>
            <person name="Russ C."/>
            <person name="Smialowska A."/>
            <person name="Swoboda P."/>
            <person name="Sykes S.M."/>
            <person name="Vaughn M."/>
            <person name="Vengrova S."/>
            <person name="Yoder R."/>
            <person name="Zeng Q."/>
            <person name="Allshire R."/>
            <person name="Baulcombe D."/>
            <person name="Birren B.W."/>
            <person name="Brown W."/>
            <person name="Ekwall K."/>
            <person name="Kellis M."/>
            <person name="Leatherwood J."/>
            <person name="Levin H."/>
            <person name="Margalit H."/>
            <person name="Martienssen R."/>
            <person name="Nieduszynski C.A."/>
            <person name="Spatafora J.W."/>
            <person name="Friedman N."/>
            <person name="Dalgaard J.Z."/>
            <person name="Baumann P."/>
            <person name="Niki H."/>
            <person name="Regev A."/>
            <person name="Nusbaum C."/>
        </authorList>
    </citation>
    <scope>NUCLEOTIDE SEQUENCE [LARGE SCALE GENOMIC DNA]</scope>
    <source>
        <strain evidence="9">yFS275 / FY16936</strain>
    </source>
</reference>
<feature type="compositionally biased region" description="Polar residues" evidence="4">
    <location>
        <begin position="1"/>
        <end position="10"/>
    </location>
</feature>
<dbReference type="GeneID" id="7052292"/>
<dbReference type="GO" id="GO:0000463">
    <property type="term" value="P:maturation of LSU-rRNA from tricistronic rRNA transcript (SSU-rRNA, 5.8S rRNA, LSU-rRNA)"/>
    <property type="evidence" value="ECO:0000318"/>
    <property type="project" value="GO_Central"/>
</dbReference>
<organism evidence="7 9">
    <name type="scientific">Schizosaccharomyces japonicus (strain yFS275 / FY16936)</name>
    <name type="common">Fission yeast</name>
    <dbReference type="NCBI Taxonomy" id="402676"/>
    <lineage>
        <taxon>Eukaryota</taxon>
        <taxon>Fungi</taxon>
        <taxon>Dikarya</taxon>
        <taxon>Ascomycota</taxon>
        <taxon>Taphrinomycotina</taxon>
        <taxon>Schizosaccharomycetes</taxon>
        <taxon>Schizosaccharomycetales</taxon>
        <taxon>Schizosaccharomycetaceae</taxon>
        <taxon>Schizosaccharomyces</taxon>
    </lineage>
</organism>
<evidence type="ECO:0000256" key="3">
    <source>
        <dbReference type="ARBA" id="ARBA00023274"/>
    </source>
</evidence>
<dbReference type="PANTHER" id="PTHR11524:SF54">
    <property type="entry name" value="LARGE RIBOSOMAL SUBUNIT PROTEIN UL30A"/>
    <property type="match status" value="1"/>
</dbReference>
<sequence length="250" mass="28219">MTTAVEQNANDGAVAPETLLKKRKVNEQKRQERVAEAKARKELQLKKRKVTFKRLESFMKDVKTKQCEKRRLNRLKHKPASSLGDASAKLLFVARVGIASNIPLRARKVLALLRLTKIDTGVFVRNNESMVKMLKIVEPYVVYGTPSLKSVRELIYKHGYGKVGGKNVALSDNAIVEEALGKFDVVSLEDVIHEIFNLGSHFKQINTFLRPFKLTATKRSIIERKAKHLVEAPRTGFCAEAINDLIKEQA</sequence>
<dbReference type="InterPro" id="IPR012988">
    <property type="entry name" value="Ribosomal_uL30_N_euk"/>
</dbReference>
<feature type="domain" description="Large ribosomal subunit protein uL30-like ferredoxin-like fold" evidence="5">
    <location>
        <begin position="91"/>
        <end position="141"/>
    </location>
</feature>
<dbReference type="OMA" id="IEEHMGK"/>
<evidence type="ECO:0000313" key="7">
    <source>
        <dbReference type="EMBL" id="EEB06563.2"/>
    </source>
</evidence>
<comment type="similarity">
    <text evidence="1">Belongs to the universal ribosomal protein uL30 family.</text>
</comment>
<evidence type="ECO:0000313" key="9">
    <source>
        <dbReference type="Proteomes" id="UP000001744"/>
    </source>
</evidence>
<dbReference type="SUPFAM" id="SSF55129">
    <property type="entry name" value="Ribosomal protein L30p/L7e"/>
    <property type="match status" value="1"/>
</dbReference>
<dbReference type="Proteomes" id="UP000001744">
    <property type="component" value="Unassembled WGS sequence"/>
</dbReference>
<dbReference type="GO" id="GO:0003735">
    <property type="term" value="F:structural constituent of ribosome"/>
    <property type="evidence" value="ECO:0000318"/>
    <property type="project" value="GO_Central"/>
</dbReference>
<keyword evidence="3" id="KW-0687">Ribonucleoprotein</keyword>
<dbReference type="GO" id="GO:0003723">
    <property type="term" value="F:RNA binding"/>
    <property type="evidence" value="ECO:0000318"/>
    <property type="project" value="GO_Central"/>
</dbReference>
<dbReference type="NCBIfam" id="TIGR01310">
    <property type="entry name" value="uL30_euk"/>
    <property type="match status" value="1"/>
</dbReference>
<dbReference type="Gene3D" id="3.30.1390.20">
    <property type="entry name" value="Ribosomal protein L30, ferredoxin-like fold domain"/>
    <property type="match status" value="1"/>
</dbReference>
<accession>B6JYE5</accession>
<dbReference type="Pfam" id="PF08079">
    <property type="entry name" value="Ribosomal_L30_N"/>
    <property type="match status" value="1"/>
</dbReference>
<dbReference type="InterPro" id="IPR039699">
    <property type="entry name" value="Ribosomal_uL30"/>
</dbReference>
<dbReference type="InterPro" id="IPR036919">
    <property type="entry name" value="Ribo_uL30_ferredoxin-like_sf"/>
</dbReference>
<dbReference type="InterPro" id="IPR005998">
    <property type="entry name" value="Ribosomal_uL30_euk"/>
</dbReference>
<dbReference type="VEuPathDB" id="FungiDB:SJAG_01606"/>
<dbReference type="FunFam" id="3.30.1390.20:FF:000004">
    <property type="entry name" value="60S ribosomal protein L7"/>
    <property type="match status" value="1"/>
</dbReference>
<dbReference type="GO" id="GO:0022625">
    <property type="term" value="C:cytosolic large ribosomal subunit"/>
    <property type="evidence" value="ECO:0000318"/>
    <property type="project" value="GO_Central"/>
</dbReference>
<evidence type="ECO:0000256" key="4">
    <source>
        <dbReference type="SAM" id="MobiDB-lite"/>
    </source>
</evidence>
<protein>
    <submittedName>
        <fullName evidence="7">60S ribosomal protein L7</fullName>
    </submittedName>
</protein>
<dbReference type="eggNOG" id="KOG3184">
    <property type="taxonomic scope" value="Eukaryota"/>
</dbReference>
<dbReference type="PROSITE" id="PS00634">
    <property type="entry name" value="RIBOSOMAL_L30"/>
    <property type="match status" value="1"/>
</dbReference>
<dbReference type="InterPro" id="IPR035808">
    <property type="entry name" value="Ribosomal_uL30_euk_arc"/>
</dbReference>
<evidence type="ECO:0000259" key="5">
    <source>
        <dbReference type="Pfam" id="PF00327"/>
    </source>
</evidence>
<evidence type="ECO:0000313" key="8">
    <source>
        <dbReference type="JaponicusDB" id="SJAG_01606"/>
    </source>
</evidence>
<evidence type="ECO:0000259" key="6">
    <source>
        <dbReference type="Pfam" id="PF08079"/>
    </source>
</evidence>
<name>B6JYE5_SCHJY</name>
<dbReference type="GO" id="GO:0030684">
    <property type="term" value="C:preribosome"/>
    <property type="evidence" value="ECO:0007669"/>
    <property type="project" value="EnsemblFungi"/>
</dbReference>
<keyword evidence="2 7" id="KW-0689">Ribosomal protein</keyword>
<dbReference type="AlphaFoldDB" id="B6JYE5"/>
<dbReference type="EMBL" id="KE651168">
    <property type="protein sequence ID" value="EEB06563.2"/>
    <property type="molecule type" value="Genomic_DNA"/>
</dbReference>